<comment type="similarity">
    <text evidence="1">Belongs to the YTHDF family.</text>
</comment>
<feature type="compositionally biased region" description="Basic and acidic residues" evidence="2">
    <location>
        <begin position="529"/>
        <end position="538"/>
    </location>
</feature>
<evidence type="ECO:0000259" key="3">
    <source>
        <dbReference type="PROSITE" id="PS50882"/>
    </source>
</evidence>
<comment type="function">
    <text evidence="1">Specifically recognizes and binds N6-methyladenosine (m6A)-containing RNAs, and regulates mRNA stability. M6A is a modification present at internal sites of mRNAs and some non-coding RNAs and plays a role in mRNA stability and processing.</text>
</comment>
<dbReference type="GO" id="GO:0003729">
    <property type="term" value="F:mRNA binding"/>
    <property type="evidence" value="ECO:0007669"/>
    <property type="project" value="UniProtKB-UniRule"/>
</dbReference>
<evidence type="ECO:0000256" key="1">
    <source>
        <dbReference type="RuleBase" id="RU369095"/>
    </source>
</evidence>
<reference evidence="4" key="1">
    <citation type="submission" date="2019-09" db="EMBL/GenBank/DDBJ databases">
        <title>Draft genome information of white flower Hibiscus syriacus.</title>
        <authorList>
            <person name="Kim Y.-M."/>
        </authorList>
    </citation>
    <scope>NUCLEOTIDE SEQUENCE [LARGE SCALE GENOMIC DNA]</scope>
    <source>
        <strain evidence="4">YM2019G1</strain>
    </source>
</reference>
<dbReference type="InterPro" id="IPR007275">
    <property type="entry name" value="YTH_domain"/>
</dbReference>
<dbReference type="Gene3D" id="3.10.590.10">
    <property type="entry name" value="ph1033 like domains"/>
    <property type="match status" value="1"/>
</dbReference>
<dbReference type="PROSITE" id="PS50882">
    <property type="entry name" value="YTH"/>
    <property type="match status" value="1"/>
</dbReference>
<dbReference type="AlphaFoldDB" id="A0A6A3D9U7"/>
<dbReference type="Proteomes" id="UP000436088">
    <property type="component" value="Unassembled WGS sequence"/>
</dbReference>
<dbReference type="GO" id="GO:0061157">
    <property type="term" value="P:mRNA destabilization"/>
    <property type="evidence" value="ECO:0007669"/>
    <property type="project" value="TreeGrafter"/>
</dbReference>
<keyword evidence="1" id="KW-0694">RNA-binding</keyword>
<dbReference type="InterPro" id="IPR045168">
    <property type="entry name" value="YTH_prot"/>
</dbReference>
<keyword evidence="5" id="KW-1185">Reference proteome</keyword>
<sequence length="664" mass="73617">MYQEGAPEIVNDQEMYYPTATNYGYYCTGFESPVDWEDPQNILVADGPEVQYADAQTEPLPYVYYTPSYGYAQSPYNPYNPYIPGAVIGDGPFLGAQQYYAIPPCQNPVSPTAYVPVFIQPDGIPNFSTDSLLDTRPDGRGSEYNLASASAALSRKPAPNQGDTLSRVTDGQSKHYAIHGSIPDSSGSASAWGHQVRVASGSVQPIGNISGGKLPSYPNQLKMDLPVGNAISEYGISAPGRGALDKLRPKIHVGRCFNDANGFPDKWAEQNRGPRTNRSKNQLVVKAYTSKAGNCDPKRSIIIYTDQYNRDDFPVDNVDAMFFVIKSYSEDDVHKSIKYNVWSSTPHGNKKLENAFEDAQKIAAGRPSSCPIFLFFSVNASGQFCGVAEMIGPVDFQKDMDFWQQDKWSGSFPVKWHIIKDVPNSHFRHIILGNNENKPVTNSRDTQEIMYDQGMEMLKILKNHVMKTSLLDDFMYYENRQRIIQEERAMQLIKSLERPVLPPVIAFNPANKLNHVELLLNENERSIKQRDPEAKDVASSHQVPSDFDATNARSTNGSLERIVAEAKDDASNLKISSLSIKSKQDKSKFSANAATETDAIDVGSVSVKVNRFTESPVVLTVVSTVGSYSRLEHTETWCSDGGGVDCCKPLECIIIVHCYKLVNL</sequence>
<proteinExistence type="inferred from homology"/>
<dbReference type="PANTHER" id="PTHR12357:SF92">
    <property type="entry name" value="YTH DOMAIN-CONTAINING FAMILY PROTEIN"/>
    <property type="match status" value="1"/>
</dbReference>
<evidence type="ECO:0000313" key="4">
    <source>
        <dbReference type="EMBL" id="KAE8735929.1"/>
    </source>
</evidence>
<evidence type="ECO:0000256" key="2">
    <source>
        <dbReference type="SAM" id="MobiDB-lite"/>
    </source>
</evidence>
<feature type="region of interest" description="Disordered" evidence="2">
    <location>
        <begin position="529"/>
        <end position="554"/>
    </location>
</feature>
<accession>A0A6A3D9U7</accession>
<protein>
    <recommendedName>
        <fullName evidence="1">YTH domain-containing family protein</fullName>
    </recommendedName>
</protein>
<dbReference type="Pfam" id="PF04146">
    <property type="entry name" value="YTH"/>
    <property type="match status" value="1"/>
</dbReference>
<dbReference type="CDD" id="cd21134">
    <property type="entry name" value="YTH"/>
    <property type="match status" value="1"/>
</dbReference>
<organism evidence="4 5">
    <name type="scientific">Hibiscus syriacus</name>
    <name type="common">Rose of Sharon</name>
    <dbReference type="NCBI Taxonomy" id="106335"/>
    <lineage>
        <taxon>Eukaryota</taxon>
        <taxon>Viridiplantae</taxon>
        <taxon>Streptophyta</taxon>
        <taxon>Embryophyta</taxon>
        <taxon>Tracheophyta</taxon>
        <taxon>Spermatophyta</taxon>
        <taxon>Magnoliopsida</taxon>
        <taxon>eudicotyledons</taxon>
        <taxon>Gunneridae</taxon>
        <taxon>Pentapetalae</taxon>
        <taxon>rosids</taxon>
        <taxon>malvids</taxon>
        <taxon>Malvales</taxon>
        <taxon>Malvaceae</taxon>
        <taxon>Malvoideae</taxon>
        <taxon>Hibiscus</taxon>
    </lineage>
</organism>
<name>A0A6A3D9U7_HIBSY</name>
<feature type="domain" description="YTH" evidence="3">
    <location>
        <begin position="320"/>
        <end position="461"/>
    </location>
</feature>
<evidence type="ECO:0000313" key="5">
    <source>
        <dbReference type="Proteomes" id="UP000436088"/>
    </source>
</evidence>
<dbReference type="GO" id="GO:1990247">
    <property type="term" value="F:N6-methyladenosine-containing RNA reader activity"/>
    <property type="evidence" value="ECO:0007669"/>
    <property type="project" value="UniProtKB-UniRule"/>
</dbReference>
<dbReference type="PANTHER" id="PTHR12357">
    <property type="entry name" value="YTH YT521-B HOMOLOGY DOMAIN-CONTAINING"/>
    <property type="match status" value="1"/>
</dbReference>
<gene>
    <name evidence="4" type="ORF">F3Y22_tig00000313pilonHSYRG00005</name>
</gene>
<comment type="caution">
    <text evidence="4">The sequence shown here is derived from an EMBL/GenBank/DDBJ whole genome shotgun (WGS) entry which is preliminary data.</text>
</comment>
<dbReference type="GO" id="GO:0005737">
    <property type="term" value="C:cytoplasm"/>
    <property type="evidence" value="ECO:0007669"/>
    <property type="project" value="TreeGrafter"/>
</dbReference>
<dbReference type="EMBL" id="VEPZ02000028">
    <property type="protein sequence ID" value="KAE8735929.1"/>
    <property type="molecule type" value="Genomic_DNA"/>
</dbReference>